<comment type="subcellular location">
    <subcellularLocation>
        <location evidence="1">Cell envelope</location>
    </subcellularLocation>
</comment>
<keyword evidence="2" id="KW-0201">Cytochrome c-type biogenesis</keyword>
<protein>
    <submittedName>
        <fullName evidence="7">TlpA family protein disulfide reductase</fullName>
    </submittedName>
</protein>
<dbReference type="InterPro" id="IPR013766">
    <property type="entry name" value="Thioredoxin_domain"/>
</dbReference>
<keyword evidence="3" id="KW-1015">Disulfide bond</keyword>
<evidence type="ECO:0000256" key="1">
    <source>
        <dbReference type="ARBA" id="ARBA00004196"/>
    </source>
</evidence>
<dbReference type="InterPro" id="IPR050553">
    <property type="entry name" value="Thioredoxin_ResA/DsbE_sf"/>
</dbReference>
<dbReference type="Pfam" id="PF08534">
    <property type="entry name" value="Redoxin"/>
    <property type="match status" value="1"/>
</dbReference>
<evidence type="ECO:0000313" key="8">
    <source>
        <dbReference type="Proteomes" id="UP001595885"/>
    </source>
</evidence>
<evidence type="ECO:0000256" key="2">
    <source>
        <dbReference type="ARBA" id="ARBA00022748"/>
    </source>
</evidence>
<dbReference type="SUPFAM" id="SSF52833">
    <property type="entry name" value="Thioredoxin-like"/>
    <property type="match status" value="1"/>
</dbReference>
<dbReference type="RefSeq" id="WP_379737697.1">
    <property type="nucleotide sequence ID" value="NZ_JBHSGW010000001.1"/>
</dbReference>
<evidence type="ECO:0000313" key="7">
    <source>
        <dbReference type="EMBL" id="MFC4738638.1"/>
    </source>
</evidence>
<dbReference type="Gene3D" id="3.40.30.10">
    <property type="entry name" value="Glutaredoxin"/>
    <property type="match status" value="1"/>
</dbReference>
<evidence type="ECO:0000256" key="4">
    <source>
        <dbReference type="ARBA" id="ARBA00023284"/>
    </source>
</evidence>
<keyword evidence="5" id="KW-0732">Signal</keyword>
<dbReference type="InterPro" id="IPR013740">
    <property type="entry name" value="Redoxin"/>
</dbReference>
<feature type="chain" id="PRO_5045928103" evidence="5">
    <location>
        <begin position="18"/>
        <end position="331"/>
    </location>
</feature>
<feature type="signal peptide" evidence="5">
    <location>
        <begin position="1"/>
        <end position="17"/>
    </location>
</feature>
<evidence type="ECO:0000256" key="5">
    <source>
        <dbReference type="SAM" id="SignalP"/>
    </source>
</evidence>
<dbReference type="CDD" id="cd02966">
    <property type="entry name" value="TlpA_like_family"/>
    <property type="match status" value="1"/>
</dbReference>
<evidence type="ECO:0000259" key="6">
    <source>
        <dbReference type="PROSITE" id="PS51352"/>
    </source>
</evidence>
<reference evidence="8" key="1">
    <citation type="journal article" date="2019" name="Int. J. Syst. Evol. Microbiol.">
        <title>The Global Catalogue of Microorganisms (GCM) 10K type strain sequencing project: providing services to taxonomists for standard genome sequencing and annotation.</title>
        <authorList>
            <consortium name="The Broad Institute Genomics Platform"/>
            <consortium name="The Broad Institute Genome Sequencing Center for Infectious Disease"/>
            <person name="Wu L."/>
            <person name="Ma J."/>
        </authorList>
    </citation>
    <scope>NUCLEOTIDE SEQUENCE [LARGE SCALE GENOMIC DNA]</scope>
    <source>
        <strain evidence="8">CCUG 50349</strain>
    </source>
</reference>
<organism evidence="7 8">
    <name type="scientific">Flavobacterium ponti</name>
    <dbReference type="NCBI Taxonomy" id="665133"/>
    <lineage>
        <taxon>Bacteria</taxon>
        <taxon>Pseudomonadati</taxon>
        <taxon>Bacteroidota</taxon>
        <taxon>Flavobacteriia</taxon>
        <taxon>Flavobacteriales</taxon>
        <taxon>Flavobacteriaceae</taxon>
        <taxon>Flavobacterium</taxon>
    </lineage>
</organism>
<dbReference type="PANTHER" id="PTHR42852">
    <property type="entry name" value="THIOL:DISULFIDE INTERCHANGE PROTEIN DSBE"/>
    <property type="match status" value="1"/>
</dbReference>
<dbReference type="Proteomes" id="UP001595885">
    <property type="component" value="Unassembled WGS sequence"/>
</dbReference>
<keyword evidence="4" id="KW-0676">Redox-active center</keyword>
<dbReference type="PANTHER" id="PTHR42852:SF6">
    <property type="entry name" value="THIOL:DISULFIDE INTERCHANGE PROTEIN DSBE"/>
    <property type="match status" value="1"/>
</dbReference>
<name>A0ABV9NZ63_9FLAO</name>
<feature type="domain" description="Thioredoxin" evidence="6">
    <location>
        <begin position="188"/>
        <end position="331"/>
    </location>
</feature>
<dbReference type="PROSITE" id="PS51352">
    <property type="entry name" value="THIOREDOXIN_2"/>
    <property type="match status" value="1"/>
</dbReference>
<evidence type="ECO:0000256" key="3">
    <source>
        <dbReference type="ARBA" id="ARBA00023157"/>
    </source>
</evidence>
<accession>A0ABV9NZ63</accession>
<dbReference type="EMBL" id="JBHSGW010000001">
    <property type="protein sequence ID" value="MFC4738638.1"/>
    <property type="molecule type" value="Genomic_DNA"/>
</dbReference>
<dbReference type="InterPro" id="IPR036249">
    <property type="entry name" value="Thioredoxin-like_sf"/>
</dbReference>
<keyword evidence="8" id="KW-1185">Reference proteome</keyword>
<comment type="caution">
    <text evidence="7">The sequence shown here is derived from an EMBL/GenBank/DDBJ whole genome shotgun (WGS) entry which is preliminary data.</text>
</comment>
<sequence length="331" mass="37757">MRKLTYLLLLSVFISFAQTEKKSAVKFSAKIENRNSDTLTIYGPNRFKQIIPVNKNGVFEATLETADGIHQFSDGVESSLMYLKNGDDLAMTMNTKEFDESIVYKGKGAEENNFMAQKALKDEQFELTAFDKESEEFNKMFEAKKTADFESLEKGKLDETFKATIKKMMTQQFSGMQRMYTENLQIKKLNGNPSPSFAYENHKGGVTKLEDFKGKYVYIDVWATWCGPCRAEIPFLKKTEEKYHGKNIEFVSISIDKLKDKDKWRAMVDDKQLGGVQLFADNDWNSQFVKDYGINGIPRFILIGPDGNIVNANADRPSSEDLDKVLSELVN</sequence>
<gene>
    <name evidence="7" type="ORF">ACFO3U_01385</name>
</gene>
<proteinExistence type="predicted"/>